<accession>A0AA41UFC4</accession>
<evidence type="ECO:0000256" key="1">
    <source>
        <dbReference type="SAM" id="MobiDB-lite"/>
    </source>
</evidence>
<evidence type="ECO:0000313" key="4">
    <source>
        <dbReference type="Proteomes" id="UP001165341"/>
    </source>
</evidence>
<dbReference type="PANTHER" id="PTHR31272">
    <property type="entry name" value="CYTOCHROME C-TYPE BIOGENESIS PROTEIN HI_1454-RELATED"/>
    <property type="match status" value="1"/>
</dbReference>
<feature type="transmembrane region" description="Helical" evidence="2">
    <location>
        <begin position="203"/>
        <end position="223"/>
    </location>
</feature>
<sequence>MENLLFGGTLLAAFLGGLVALLAPCCVSVMLPAYLASGMRRRSGIVGATLVFAAGVATIIVPIGLGATALIGLISGQHAIVFTIAATAMLIGGIAMLFGWKLQLPMLARRVPAGHGLASVYGLGVFSGAASSCCAPVLIGVAVLSGATASFPAALAVGLTYVAGMVAPLAILALVWDRKDWGSSKWLQGRQITLRLGRFSRSLAVGSFASAVLLIVMAILTYIQAAVGPGMTSGGWLAQFGADLQHSVSVATKALAWLPGWAVAIVLVAGVGYFVWRATRHTEPKSPEPTVATTPDGSVQAADSESSCCSDAALETPARTGQDTSK</sequence>
<gene>
    <name evidence="3" type="ORF">MQH31_11580</name>
</gene>
<reference evidence="3" key="1">
    <citation type="submission" date="2022-03" db="EMBL/GenBank/DDBJ databases">
        <title>Cryobacterium sp. nov. strain ZS14-85, isolated from Antarctic soil.</title>
        <authorList>
            <person name="Li J."/>
            <person name="Niu G."/>
        </authorList>
    </citation>
    <scope>NUCLEOTIDE SEQUENCE</scope>
    <source>
        <strain evidence="3">ZS14-85</strain>
    </source>
</reference>
<evidence type="ECO:0000256" key="2">
    <source>
        <dbReference type="SAM" id="Phobius"/>
    </source>
</evidence>
<feature type="transmembrane region" description="Helical" evidence="2">
    <location>
        <begin position="48"/>
        <end position="74"/>
    </location>
</feature>
<keyword evidence="2" id="KW-1133">Transmembrane helix</keyword>
<feature type="transmembrane region" description="Helical" evidence="2">
    <location>
        <begin position="120"/>
        <end position="147"/>
    </location>
</feature>
<feature type="region of interest" description="Disordered" evidence="1">
    <location>
        <begin position="283"/>
        <end position="326"/>
    </location>
</feature>
<feature type="transmembrane region" description="Helical" evidence="2">
    <location>
        <begin position="254"/>
        <end position="276"/>
    </location>
</feature>
<feature type="transmembrane region" description="Helical" evidence="2">
    <location>
        <begin position="80"/>
        <end position="100"/>
    </location>
</feature>
<feature type="transmembrane region" description="Helical" evidence="2">
    <location>
        <begin position="153"/>
        <end position="176"/>
    </location>
</feature>
<organism evidence="3 4">
    <name type="scientific">Cryobacterium zhongshanensis</name>
    <dbReference type="NCBI Taxonomy" id="2928153"/>
    <lineage>
        <taxon>Bacteria</taxon>
        <taxon>Bacillati</taxon>
        <taxon>Actinomycetota</taxon>
        <taxon>Actinomycetes</taxon>
        <taxon>Micrococcales</taxon>
        <taxon>Microbacteriaceae</taxon>
        <taxon>Cryobacterium</taxon>
    </lineage>
</organism>
<proteinExistence type="predicted"/>
<protein>
    <recommendedName>
        <fullName evidence="5">Cytochrome c biogenesis protein CcdA</fullName>
    </recommendedName>
</protein>
<dbReference type="RefSeq" id="WP_243012187.1">
    <property type="nucleotide sequence ID" value="NZ_JALGAR010000003.1"/>
</dbReference>
<dbReference type="PANTHER" id="PTHR31272:SF4">
    <property type="entry name" value="CYTOCHROME C-TYPE BIOGENESIS PROTEIN HI_1454-RELATED"/>
    <property type="match status" value="1"/>
</dbReference>
<evidence type="ECO:0008006" key="5">
    <source>
        <dbReference type="Google" id="ProtNLM"/>
    </source>
</evidence>
<dbReference type="AlphaFoldDB" id="A0AA41UFC4"/>
<dbReference type="Proteomes" id="UP001165341">
    <property type="component" value="Unassembled WGS sequence"/>
</dbReference>
<comment type="caution">
    <text evidence="3">The sequence shown here is derived from an EMBL/GenBank/DDBJ whole genome shotgun (WGS) entry which is preliminary data.</text>
</comment>
<feature type="transmembrane region" description="Helical" evidence="2">
    <location>
        <begin position="12"/>
        <end position="36"/>
    </location>
</feature>
<feature type="compositionally biased region" description="Low complexity" evidence="1">
    <location>
        <begin position="301"/>
        <end position="313"/>
    </location>
</feature>
<keyword evidence="2" id="KW-0472">Membrane</keyword>
<keyword evidence="4" id="KW-1185">Reference proteome</keyword>
<dbReference type="InterPro" id="IPR051790">
    <property type="entry name" value="Cytochrome_c-biogenesis_DsbD"/>
</dbReference>
<keyword evidence="2" id="KW-0812">Transmembrane</keyword>
<name>A0AA41UFC4_9MICO</name>
<dbReference type="EMBL" id="JALGAR010000003">
    <property type="protein sequence ID" value="MCI4658448.1"/>
    <property type="molecule type" value="Genomic_DNA"/>
</dbReference>
<evidence type="ECO:0000313" key="3">
    <source>
        <dbReference type="EMBL" id="MCI4658448.1"/>
    </source>
</evidence>